<comment type="pathway">
    <text evidence="1">Cell wall biogenesis; peptidoglycan recycling.</text>
</comment>
<comment type="pathway">
    <text evidence="1">Amino-sugar metabolism; 1,6-anhydro-N-acetylmuramate degradation.</text>
</comment>
<dbReference type="HAMAP" id="MF_01270">
    <property type="entry name" value="AnhMurNAc_kinase"/>
    <property type="match status" value="1"/>
</dbReference>
<gene>
    <name evidence="1" type="primary">anmK</name>
    <name evidence="2" type="ORF">PZE19_27655</name>
</gene>
<evidence type="ECO:0000313" key="3">
    <source>
        <dbReference type="Proteomes" id="UP001216907"/>
    </source>
</evidence>
<sequence>MSVVAELLGARTGKPSRIVVGMISGTSADSIDAAVCRIGGSGTPAAGRAGARVELIHYAETPYPAEVKARILGLAGWGVRDVAELNVLVAEAFADACLQTLAEAGLAPGDVDLIGSHGQTVYHHSSVPGAIGATLQVGDGDVIAERTGALVIADFRARDVAAGGEGAPISPFADVILYAPRDPEAALQRRAVLNLGGIANVTVLDPDPSRVFGFDTGPANTLLDRLARRISGGTLACDRDGALARSGRVDPGLVERLLAEDAYLARRPPKSTGFEMYGDAFVERAGTLLGRFDADLMATLTEYTARTVADAFARFVPPVVEVIGAGGGVKNPALFGRLAELLAPARLLLGDARGVPGDAREAMAFAVLAHEALFGFPTSLPAVTGARRPAVLGKFCLPRV</sequence>
<comment type="caution">
    <text evidence="2">The sequence shown here is derived from an EMBL/GenBank/DDBJ whole genome shotgun (WGS) entry which is preliminary data.</text>
</comment>
<comment type="similarity">
    <text evidence="1">Belongs to the anhydro-N-acetylmuramic acid kinase family.</text>
</comment>
<protein>
    <recommendedName>
        <fullName evidence="1">Anhydro-N-acetylmuramic acid kinase</fullName>
        <ecNumber evidence="1">2.7.1.170</ecNumber>
    </recommendedName>
    <alternativeName>
        <fullName evidence="1">AnhMurNAc kinase</fullName>
    </alternativeName>
</protein>
<dbReference type="Proteomes" id="UP001216907">
    <property type="component" value="Unassembled WGS sequence"/>
</dbReference>
<keyword evidence="1" id="KW-0067">ATP-binding</keyword>
<feature type="binding site" evidence="1">
    <location>
        <begin position="25"/>
        <end position="32"/>
    </location>
    <ligand>
        <name>ATP</name>
        <dbReference type="ChEBI" id="CHEBI:30616"/>
    </ligand>
</feature>
<dbReference type="EC" id="2.7.1.170" evidence="1"/>
<dbReference type="PANTHER" id="PTHR30605:SF0">
    <property type="entry name" value="ANHYDRO-N-ACETYLMURAMIC ACID KINASE"/>
    <property type="match status" value="1"/>
</dbReference>
<dbReference type="PANTHER" id="PTHR30605">
    <property type="entry name" value="ANHYDRO-N-ACETYLMURAMIC ACID KINASE"/>
    <property type="match status" value="1"/>
</dbReference>
<keyword evidence="3" id="KW-1185">Reference proteome</keyword>
<dbReference type="InterPro" id="IPR005338">
    <property type="entry name" value="Anhydro_N_Ac-Mur_kinase"/>
</dbReference>
<dbReference type="EMBL" id="JARRAG010000002">
    <property type="protein sequence ID" value="MDG3007556.1"/>
    <property type="molecule type" value="Genomic_DNA"/>
</dbReference>
<dbReference type="InterPro" id="IPR043129">
    <property type="entry name" value="ATPase_NBD"/>
</dbReference>
<dbReference type="Pfam" id="PF03702">
    <property type="entry name" value="AnmK"/>
    <property type="match status" value="1"/>
</dbReference>
<proteinExistence type="inferred from homology"/>
<accession>A0ABT6FJ78</accession>
<keyword evidence="1 2" id="KW-0418">Kinase</keyword>
<organism evidence="2 3">
    <name type="scientific">Paludisphaera mucosa</name>
    <dbReference type="NCBI Taxonomy" id="3030827"/>
    <lineage>
        <taxon>Bacteria</taxon>
        <taxon>Pseudomonadati</taxon>
        <taxon>Planctomycetota</taxon>
        <taxon>Planctomycetia</taxon>
        <taxon>Isosphaerales</taxon>
        <taxon>Isosphaeraceae</taxon>
        <taxon>Paludisphaera</taxon>
    </lineage>
</organism>
<keyword evidence="1 2" id="KW-0808">Transferase</keyword>
<comment type="function">
    <text evidence="1">Catalyzes the specific phosphorylation of 1,6-anhydro-N-acetylmuramic acid (anhMurNAc) with the simultaneous cleavage of the 1,6-anhydro ring, generating MurNAc-6-P. Is required for the utilization of anhMurNAc either imported from the medium or derived from its own cell wall murein, and thus plays a role in cell wall recycling.</text>
</comment>
<dbReference type="NCBIfam" id="NF007148">
    <property type="entry name" value="PRK09585.3-2"/>
    <property type="match status" value="1"/>
</dbReference>
<keyword evidence="1" id="KW-0547">Nucleotide-binding</keyword>
<dbReference type="GO" id="GO:0016301">
    <property type="term" value="F:kinase activity"/>
    <property type="evidence" value="ECO:0007669"/>
    <property type="project" value="UniProtKB-KW"/>
</dbReference>
<dbReference type="SUPFAM" id="SSF53067">
    <property type="entry name" value="Actin-like ATPase domain"/>
    <property type="match status" value="1"/>
</dbReference>
<name>A0ABT6FJ78_9BACT</name>
<keyword evidence="1" id="KW-0119">Carbohydrate metabolism</keyword>
<dbReference type="Gene3D" id="3.30.420.40">
    <property type="match status" value="2"/>
</dbReference>
<dbReference type="CDD" id="cd24050">
    <property type="entry name" value="ASKHA_NBD_ANMK"/>
    <property type="match status" value="1"/>
</dbReference>
<evidence type="ECO:0000313" key="2">
    <source>
        <dbReference type="EMBL" id="MDG3007556.1"/>
    </source>
</evidence>
<reference evidence="2 3" key="1">
    <citation type="submission" date="2023-03" db="EMBL/GenBank/DDBJ databases">
        <title>Paludisphaera mucosa sp. nov. a novel planctomycete from northern fen.</title>
        <authorList>
            <person name="Ivanova A."/>
        </authorList>
    </citation>
    <scope>NUCLEOTIDE SEQUENCE [LARGE SCALE GENOMIC DNA]</scope>
    <source>
        <strain evidence="2 3">Pla2</strain>
    </source>
</reference>
<dbReference type="RefSeq" id="WP_277863834.1">
    <property type="nucleotide sequence ID" value="NZ_JARRAG010000002.1"/>
</dbReference>
<comment type="catalytic activity">
    <reaction evidence="1">
        <text>1,6-anhydro-N-acetyl-beta-muramate + ATP + H2O = N-acetyl-D-muramate 6-phosphate + ADP + H(+)</text>
        <dbReference type="Rhea" id="RHEA:24952"/>
        <dbReference type="ChEBI" id="CHEBI:15377"/>
        <dbReference type="ChEBI" id="CHEBI:15378"/>
        <dbReference type="ChEBI" id="CHEBI:30616"/>
        <dbReference type="ChEBI" id="CHEBI:58690"/>
        <dbReference type="ChEBI" id="CHEBI:58722"/>
        <dbReference type="ChEBI" id="CHEBI:456216"/>
        <dbReference type="EC" id="2.7.1.170"/>
    </reaction>
</comment>
<evidence type="ECO:0000256" key="1">
    <source>
        <dbReference type="HAMAP-Rule" id="MF_01270"/>
    </source>
</evidence>